<dbReference type="AlphaFoldDB" id="A0A067QAC2"/>
<dbReference type="InterPro" id="IPR032675">
    <property type="entry name" value="LRR_dom_sf"/>
</dbReference>
<dbReference type="HOGENOM" id="CLU_011577_1_0_1"/>
<gene>
    <name evidence="2" type="ORF">JAAARDRAFT_606455</name>
</gene>
<dbReference type="OrthoDB" id="5345779at2759"/>
<dbReference type="InParanoid" id="A0A067QAC2"/>
<feature type="compositionally biased region" description="Acidic residues" evidence="1">
    <location>
        <begin position="442"/>
        <end position="455"/>
    </location>
</feature>
<evidence type="ECO:0000256" key="1">
    <source>
        <dbReference type="SAM" id="MobiDB-lite"/>
    </source>
</evidence>
<evidence type="ECO:0000313" key="3">
    <source>
        <dbReference type="Proteomes" id="UP000027265"/>
    </source>
</evidence>
<dbReference type="EMBL" id="KL197714">
    <property type="protein sequence ID" value="KDQ60432.1"/>
    <property type="molecule type" value="Genomic_DNA"/>
</dbReference>
<accession>A0A067QAC2</accession>
<evidence type="ECO:0008006" key="4">
    <source>
        <dbReference type="Google" id="ProtNLM"/>
    </source>
</evidence>
<keyword evidence="3" id="KW-1185">Reference proteome</keyword>
<name>A0A067QAC2_9AGAM</name>
<dbReference type="SUPFAM" id="SSF52047">
    <property type="entry name" value="RNI-like"/>
    <property type="match status" value="1"/>
</dbReference>
<dbReference type="Proteomes" id="UP000027265">
    <property type="component" value="Unassembled WGS sequence"/>
</dbReference>
<proteinExistence type="predicted"/>
<organism evidence="2 3">
    <name type="scientific">Jaapia argillacea MUCL 33604</name>
    <dbReference type="NCBI Taxonomy" id="933084"/>
    <lineage>
        <taxon>Eukaryota</taxon>
        <taxon>Fungi</taxon>
        <taxon>Dikarya</taxon>
        <taxon>Basidiomycota</taxon>
        <taxon>Agaricomycotina</taxon>
        <taxon>Agaricomycetes</taxon>
        <taxon>Agaricomycetidae</taxon>
        <taxon>Jaapiales</taxon>
        <taxon>Jaapiaceae</taxon>
        <taxon>Jaapia</taxon>
    </lineage>
</organism>
<sequence length="497" mass="56823">MERLDLPEELWVSIFDIATYDEHFRDHTVPTAWSESSWFRTLFNEWSLRSPLEKLVDDQKKNYATKKAIVSTCKRWRQIGSEYLFKYVFLENGSRLRQLCALMDQESTVGKFTKRFHLVRYHPERVSIQNMENAVVSIIRHCPNLEVFAITWPIDVSFGPIADALCTFCSHSIRSVQWTIPFEALPRLIWALESLPNLSSLYIQFGQPVSEVVHLGAAANITLSLPNLSQLSLANFFEDFLDQATGWDLPVLRNLSLDFGNSRENLPDVMDFLSEHGSQLTYLDLNFIPVLDVPTILELCPALKTFSFNPDWRLPIAQTALPTNPFVRRPHLNITHIGCHKLLYAFGVGFASTYGSVDPLRTHIIRRTNDMNFAALNKTNFPSLKYIRVLSRGLLSDLERANGPDQRCTERWERWWKQCAVQGIRLEDCTGDLLGTLPQIEGEGDGDDDGTETELSDAPTDVMSMVSAGPFPELRRLVNECRRMTAGKKPRPFSEYQ</sequence>
<feature type="region of interest" description="Disordered" evidence="1">
    <location>
        <begin position="437"/>
        <end position="461"/>
    </location>
</feature>
<protein>
    <recommendedName>
        <fullName evidence="4">F-box domain-containing protein</fullName>
    </recommendedName>
</protein>
<evidence type="ECO:0000313" key="2">
    <source>
        <dbReference type="EMBL" id="KDQ60432.1"/>
    </source>
</evidence>
<dbReference type="Gene3D" id="3.80.10.10">
    <property type="entry name" value="Ribonuclease Inhibitor"/>
    <property type="match status" value="1"/>
</dbReference>
<reference evidence="3" key="1">
    <citation type="journal article" date="2014" name="Proc. Natl. Acad. Sci. U.S.A.">
        <title>Extensive sampling of basidiomycete genomes demonstrates inadequacy of the white-rot/brown-rot paradigm for wood decay fungi.</title>
        <authorList>
            <person name="Riley R."/>
            <person name="Salamov A.A."/>
            <person name="Brown D.W."/>
            <person name="Nagy L.G."/>
            <person name="Floudas D."/>
            <person name="Held B.W."/>
            <person name="Levasseur A."/>
            <person name="Lombard V."/>
            <person name="Morin E."/>
            <person name="Otillar R."/>
            <person name="Lindquist E.A."/>
            <person name="Sun H."/>
            <person name="LaButti K.M."/>
            <person name="Schmutz J."/>
            <person name="Jabbour D."/>
            <person name="Luo H."/>
            <person name="Baker S.E."/>
            <person name="Pisabarro A.G."/>
            <person name="Walton J.D."/>
            <person name="Blanchette R.A."/>
            <person name="Henrissat B."/>
            <person name="Martin F."/>
            <person name="Cullen D."/>
            <person name="Hibbett D.S."/>
            <person name="Grigoriev I.V."/>
        </authorList>
    </citation>
    <scope>NUCLEOTIDE SEQUENCE [LARGE SCALE GENOMIC DNA]</scope>
    <source>
        <strain evidence="3">MUCL 33604</strain>
    </source>
</reference>